<gene>
    <name evidence="2" type="ORF">SAMN05216559_0704</name>
</gene>
<feature type="region of interest" description="Disordered" evidence="1">
    <location>
        <begin position="1"/>
        <end position="52"/>
    </location>
</feature>
<evidence type="ECO:0000313" key="3">
    <source>
        <dbReference type="Proteomes" id="UP000199062"/>
    </source>
</evidence>
<dbReference type="RefSeq" id="WP_089813919.1">
    <property type="nucleotide sequence ID" value="NZ_FOZK01000001.1"/>
</dbReference>
<reference evidence="2 3" key="1">
    <citation type="submission" date="2016-10" db="EMBL/GenBank/DDBJ databases">
        <authorList>
            <person name="de Groot N.N."/>
        </authorList>
    </citation>
    <scope>NUCLEOTIDE SEQUENCE [LARGE SCALE GENOMIC DNA]</scope>
    <source>
        <strain evidence="2 3">CGMCC 1.10457</strain>
    </source>
</reference>
<organism evidence="2 3">
    <name type="scientific">Halomicrobium zhouii</name>
    <dbReference type="NCBI Taxonomy" id="767519"/>
    <lineage>
        <taxon>Archaea</taxon>
        <taxon>Methanobacteriati</taxon>
        <taxon>Methanobacteriota</taxon>
        <taxon>Stenosarchaea group</taxon>
        <taxon>Halobacteria</taxon>
        <taxon>Halobacteriales</taxon>
        <taxon>Haloarculaceae</taxon>
        <taxon>Halomicrobium</taxon>
    </lineage>
</organism>
<keyword evidence="3" id="KW-1185">Reference proteome</keyword>
<dbReference type="EMBL" id="FOZK01000001">
    <property type="protein sequence ID" value="SFR89878.1"/>
    <property type="molecule type" value="Genomic_DNA"/>
</dbReference>
<proteinExistence type="predicted"/>
<evidence type="ECO:0000313" key="2">
    <source>
        <dbReference type="EMBL" id="SFR89878.1"/>
    </source>
</evidence>
<accession>A0A1I6KFQ6</accession>
<feature type="compositionally biased region" description="Low complexity" evidence="1">
    <location>
        <begin position="27"/>
        <end position="41"/>
    </location>
</feature>
<sequence>MSHNDQAADAGRATGGVDGQPSTDSPAGPGEADDAGTGADAARGHPKPNRIVLKARSDRAIVRIEVGGEIGSDCLLGGSEPSYDDVAICRLDGAGEREAYRFSGPMVDLEVVEGEVAVELDLQRDGPDERGGPTRLSVHAQGPAVDYEFAVSGAVESISGGTPADPDGNLVDAVTGRVTGSSVDEYLFSGEVTAFETATDDVVVLLDDQVVDPADLG</sequence>
<dbReference type="AlphaFoldDB" id="A0A1I6KFQ6"/>
<protein>
    <submittedName>
        <fullName evidence="2">Uncharacterized protein</fullName>
    </submittedName>
</protein>
<dbReference type="Proteomes" id="UP000199062">
    <property type="component" value="Unassembled WGS sequence"/>
</dbReference>
<evidence type="ECO:0000256" key="1">
    <source>
        <dbReference type="SAM" id="MobiDB-lite"/>
    </source>
</evidence>
<name>A0A1I6KFQ6_9EURY</name>